<keyword evidence="2" id="KW-1185">Reference proteome</keyword>
<dbReference type="Proteomes" id="UP001595692">
    <property type="component" value="Unassembled WGS sequence"/>
</dbReference>
<gene>
    <name evidence="1" type="ORF">ACFOSS_09790</name>
</gene>
<accession>A0ABV8CNG9</accession>
<organism evidence="1 2">
    <name type="scientific">Pseudaeromonas sharmana</name>
    <dbReference type="NCBI Taxonomy" id="328412"/>
    <lineage>
        <taxon>Bacteria</taxon>
        <taxon>Pseudomonadati</taxon>
        <taxon>Pseudomonadota</taxon>
        <taxon>Gammaproteobacteria</taxon>
        <taxon>Aeromonadales</taxon>
        <taxon>Aeromonadaceae</taxon>
        <taxon>Pseudaeromonas</taxon>
    </lineage>
</organism>
<dbReference type="PANTHER" id="PTHR35370">
    <property type="entry name" value="CYTOPLASMIC PROTEIN-RELATED-RELATED"/>
    <property type="match status" value="1"/>
</dbReference>
<reference evidence="2" key="1">
    <citation type="journal article" date="2019" name="Int. J. Syst. Evol. Microbiol.">
        <title>The Global Catalogue of Microorganisms (GCM) 10K type strain sequencing project: providing services to taxonomists for standard genome sequencing and annotation.</title>
        <authorList>
            <consortium name="The Broad Institute Genomics Platform"/>
            <consortium name="The Broad Institute Genome Sequencing Center for Infectious Disease"/>
            <person name="Wu L."/>
            <person name="Ma J."/>
        </authorList>
    </citation>
    <scope>NUCLEOTIDE SEQUENCE [LARGE SCALE GENOMIC DNA]</scope>
    <source>
        <strain evidence="2">CCUG 54939</strain>
    </source>
</reference>
<sequence length="567" mass="63014">MSSLDDYFHEELLRLRYEGAELAQQRPDLAPFLGLPAQDPDIERLLEGVAFLCAQIRGRLDDEFPELSQALLELTAPQLLAPLPAMGLLHCQPPRGAIMTPQPLSAGSEFLTVPHPDGVQTTMRTLRDGWIFPAELISSNFTSTSITIMLELFQSASLSLLPWSKLTFWLSGDPAHGAELFALLHNHLAALTLQTDSGEVVWPTTALALADLSTLTPLCGCGFDGGSLELLDDWLHFPASLLFFHLNPPVDSRSIQLQRLQIRLIFDTQIPETLKLYKKPFQINLFPCANLHRAHAEPIVVDGSKSRYPLLLASLTHIPEWIVHLRQVVSEVNGHHQVLSPLGTAATTGHTGNYLLRQEQHCGQQIRYSLQLSSEPEHVAGHTPDILSVEMDVCSTTWAERVTADSEFIPGQGSLSCLRARLATPLTRTLPPSLAPHSYWQWLGQMSSHLHQPLNHEGLCQLLSSRHRLARVDEAAQRKLTQQLTALLAVEQHREYHWHTGQPYPRIHTRVTLDRAAFGGAAECLLFGYVLSAVLTRRSPVNTLHRLTLTDHHTGGELSWPATLSTC</sequence>
<protein>
    <submittedName>
        <fullName evidence="1">Type VI secretion system baseplate subunit TssF</fullName>
    </submittedName>
</protein>
<dbReference type="RefSeq" id="WP_377152160.1">
    <property type="nucleotide sequence ID" value="NZ_JBHSAF010000012.1"/>
</dbReference>
<dbReference type="InterPro" id="IPR010272">
    <property type="entry name" value="T6SS_TssF"/>
</dbReference>
<dbReference type="PANTHER" id="PTHR35370:SF1">
    <property type="entry name" value="TYPE VI SECRETION SYSTEM COMPONENT TSSF1"/>
    <property type="match status" value="1"/>
</dbReference>
<evidence type="ECO:0000313" key="2">
    <source>
        <dbReference type="Proteomes" id="UP001595692"/>
    </source>
</evidence>
<comment type="caution">
    <text evidence="1">The sequence shown here is derived from an EMBL/GenBank/DDBJ whole genome shotgun (WGS) entry which is preliminary data.</text>
</comment>
<evidence type="ECO:0000313" key="1">
    <source>
        <dbReference type="EMBL" id="MFC3913756.1"/>
    </source>
</evidence>
<dbReference type="Pfam" id="PF05947">
    <property type="entry name" value="T6SS_TssF"/>
    <property type="match status" value="1"/>
</dbReference>
<dbReference type="EMBL" id="JBHSAF010000012">
    <property type="protein sequence ID" value="MFC3913756.1"/>
    <property type="molecule type" value="Genomic_DNA"/>
</dbReference>
<name>A0ABV8CNG9_9GAMM</name>
<proteinExistence type="predicted"/>